<keyword evidence="1" id="KW-0547">Nucleotide-binding</keyword>
<dbReference type="PIRSF" id="PIRSF002849">
    <property type="entry name" value="AAA_ATPase_chaperone_MoxR_prd"/>
    <property type="match status" value="1"/>
</dbReference>
<gene>
    <name evidence="6" type="ordered locus">PSMK_01240</name>
</gene>
<dbReference type="RefSeq" id="WP_014435503.1">
    <property type="nucleotide sequence ID" value="NC_017080.1"/>
</dbReference>
<dbReference type="Pfam" id="PF07726">
    <property type="entry name" value="AAA_3"/>
    <property type="match status" value="1"/>
</dbReference>
<accession>I0IAJ5</accession>
<organism evidence="6 7">
    <name type="scientific">Phycisphaera mikurensis (strain NBRC 102666 / KCTC 22515 / FYK2301M01)</name>
    <dbReference type="NCBI Taxonomy" id="1142394"/>
    <lineage>
        <taxon>Bacteria</taxon>
        <taxon>Pseudomonadati</taxon>
        <taxon>Planctomycetota</taxon>
        <taxon>Phycisphaerae</taxon>
        <taxon>Phycisphaerales</taxon>
        <taxon>Phycisphaeraceae</taxon>
        <taxon>Phycisphaera</taxon>
    </lineage>
</organism>
<dbReference type="InterPro" id="IPR041628">
    <property type="entry name" value="ChlI/MoxR_AAA_lid"/>
</dbReference>
<dbReference type="Proteomes" id="UP000007881">
    <property type="component" value="Chromosome"/>
</dbReference>
<dbReference type="AlphaFoldDB" id="I0IAJ5"/>
<feature type="domain" description="ChlI/MoxR AAA lid" evidence="5">
    <location>
        <begin position="269"/>
        <end position="334"/>
    </location>
</feature>
<sequence length="354" mass="37820">MPDASPNEGPADALERLSAARAAAQSLRLEVAKAVVGQREVVDEVLLALFCRGHALLVGVPGLAKTLLVSSIARAMELPFSRIQFTPDLMPADITGTEIFEEDRATGKRELRFVKGPIFASAVLADEINRTPPKTQAALLEAMQEGRVTAGGRTMDLPDPFFVLATQNPLEQEGTYPLPEAQLDRFMFMIRVGYPTEADELDVIQRTTSGAKPVVKAALDAEEVRRVQALVREVPVPEHVARYALRLVRATRTPGPGEADARPGRLPRYLRFGAGPRAGQYLLLGAKARAVLEGRTHATAADVDAVAAPVLRHRVGLNFAARSDGVDADALVAELVDAVPVGPAAGPDAASVLR</sequence>
<dbReference type="STRING" id="1142394.PSMK_01240"/>
<evidence type="ECO:0000256" key="2">
    <source>
        <dbReference type="ARBA" id="ARBA00022840"/>
    </source>
</evidence>
<protein>
    <recommendedName>
        <fullName evidence="8">ATPase</fullName>
    </recommendedName>
</protein>
<comment type="similarity">
    <text evidence="3">Belongs to the MoxR family.</text>
</comment>
<proteinExistence type="inferred from homology"/>
<dbReference type="CDD" id="cd00009">
    <property type="entry name" value="AAA"/>
    <property type="match status" value="1"/>
</dbReference>
<dbReference type="InterPro" id="IPR027417">
    <property type="entry name" value="P-loop_NTPase"/>
</dbReference>
<evidence type="ECO:0000256" key="3">
    <source>
        <dbReference type="ARBA" id="ARBA00061607"/>
    </source>
</evidence>
<dbReference type="GO" id="GO:0005524">
    <property type="term" value="F:ATP binding"/>
    <property type="evidence" value="ECO:0007669"/>
    <property type="project" value="UniProtKB-KW"/>
</dbReference>
<dbReference type="InterPro" id="IPR011703">
    <property type="entry name" value="ATPase_AAA-3"/>
</dbReference>
<dbReference type="Gene3D" id="1.10.8.80">
    <property type="entry name" value="Magnesium chelatase subunit I, C-Terminal domain"/>
    <property type="match status" value="1"/>
</dbReference>
<evidence type="ECO:0000256" key="1">
    <source>
        <dbReference type="ARBA" id="ARBA00022741"/>
    </source>
</evidence>
<dbReference type="FunFam" id="3.40.50.300:FF:000640">
    <property type="entry name" value="MoxR family ATPase"/>
    <property type="match status" value="1"/>
</dbReference>
<name>I0IAJ5_PHYMF</name>
<dbReference type="EMBL" id="AP012338">
    <property type="protein sequence ID" value="BAM02283.1"/>
    <property type="molecule type" value="Genomic_DNA"/>
</dbReference>
<dbReference type="InterPro" id="IPR050764">
    <property type="entry name" value="CbbQ/NirQ/NorQ/GpvN"/>
</dbReference>
<dbReference type="Gene3D" id="3.40.50.300">
    <property type="entry name" value="P-loop containing nucleotide triphosphate hydrolases"/>
    <property type="match status" value="1"/>
</dbReference>
<feature type="domain" description="ATPase AAA-3" evidence="4">
    <location>
        <begin position="54"/>
        <end position="188"/>
    </location>
</feature>
<dbReference type="Pfam" id="PF17863">
    <property type="entry name" value="AAA_lid_2"/>
    <property type="match status" value="1"/>
</dbReference>
<dbReference type="HOGENOM" id="CLU_034716_2_0_0"/>
<evidence type="ECO:0000313" key="6">
    <source>
        <dbReference type="EMBL" id="BAM02283.1"/>
    </source>
</evidence>
<keyword evidence="7" id="KW-1185">Reference proteome</keyword>
<dbReference type="SUPFAM" id="SSF52540">
    <property type="entry name" value="P-loop containing nucleoside triphosphate hydrolases"/>
    <property type="match status" value="1"/>
</dbReference>
<dbReference type="PANTHER" id="PTHR42759">
    <property type="entry name" value="MOXR FAMILY PROTEIN"/>
    <property type="match status" value="1"/>
</dbReference>
<dbReference type="KEGG" id="phm:PSMK_01240"/>
<keyword evidence="2" id="KW-0067">ATP-binding</keyword>
<dbReference type="eggNOG" id="COG0714">
    <property type="taxonomic scope" value="Bacteria"/>
</dbReference>
<dbReference type="PANTHER" id="PTHR42759:SF1">
    <property type="entry name" value="MAGNESIUM-CHELATASE SUBUNIT CHLD"/>
    <property type="match status" value="1"/>
</dbReference>
<dbReference type="GO" id="GO:0016887">
    <property type="term" value="F:ATP hydrolysis activity"/>
    <property type="evidence" value="ECO:0007669"/>
    <property type="project" value="InterPro"/>
</dbReference>
<evidence type="ECO:0008006" key="8">
    <source>
        <dbReference type="Google" id="ProtNLM"/>
    </source>
</evidence>
<evidence type="ECO:0000259" key="5">
    <source>
        <dbReference type="Pfam" id="PF17863"/>
    </source>
</evidence>
<evidence type="ECO:0000313" key="7">
    <source>
        <dbReference type="Proteomes" id="UP000007881"/>
    </source>
</evidence>
<dbReference type="OrthoDB" id="9773454at2"/>
<reference evidence="6 7" key="1">
    <citation type="submission" date="2012-02" db="EMBL/GenBank/DDBJ databases">
        <title>Complete genome sequence of Phycisphaera mikurensis NBRC 102666.</title>
        <authorList>
            <person name="Ankai A."/>
            <person name="Hosoyama A."/>
            <person name="Terui Y."/>
            <person name="Sekine M."/>
            <person name="Fukai R."/>
            <person name="Kato Y."/>
            <person name="Nakamura S."/>
            <person name="Yamada-Narita S."/>
            <person name="Kawakoshi A."/>
            <person name="Fukunaga Y."/>
            <person name="Yamazaki S."/>
            <person name="Fujita N."/>
        </authorList>
    </citation>
    <scope>NUCLEOTIDE SEQUENCE [LARGE SCALE GENOMIC DNA]</scope>
    <source>
        <strain evidence="7">NBRC 102666 / KCTC 22515 / FYK2301M01</strain>
    </source>
</reference>
<evidence type="ECO:0000259" key="4">
    <source>
        <dbReference type="Pfam" id="PF07726"/>
    </source>
</evidence>